<keyword evidence="2" id="KW-1185">Reference proteome</keyword>
<sequence length="69" mass="7799">MAHGSRSPVGCHRVPQLRHHACMPTAAMKVIMAQALWGTSYSGMGMTFFQRLASFSYGFHMHKIKYLEL</sequence>
<evidence type="ECO:0000313" key="1">
    <source>
        <dbReference type="EMBL" id="OQU78203.1"/>
    </source>
</evidence>
<dbReference type="EMBL" id="CM000768">
    <property type="protein sequence ID" value="OQU78203.1"/>
    <property type="molecule type" value="Genomic_DNA"/>
</dbReference>
<dbReference type="Proteomes" id="UP000000768">
    <property type="component" value="Chromosome 9"/>
</dbReference>
<reference evidence="1 2" key="1">
    <citation type="journal article" date="2009" name="Nature">
        <title>The Sorghum bicolor genome and the diversification of grasses.</title>
        <authorList>
            <person name="Paterson A.H."/>
            <person name="Bowers J.E."/>
            <person name="Bruggmann R."/>
            <person name="Dubchak I."/>
            <person name="Grimwood J."/>
            <person name="Gundlach H."/>
            <person name="Haberer G."/>
            <person name="Hellsten U."/>
            <person name="Mitros T."/>
            <person name="Poliakov A."/>
            <person name="Schmutz J."/>
            <person name="Spannagl M."/>
            <person name="Tang H."/>
            <person name="Wang X."/>
            <person name="Wicker T."/>
            <person name="Bharti A.K."/>
            <person name="Chapman J."/>
            <person name="Feltus F.A."/>
            <person name="Gowik U."/>
            <person name="Grigoriev I.V."/>
            <person name="Lyons E."/>
            <person name="Maher C.A."/>
            <person name="Martis M."/>
            <person name="Narechania A."/>
            <person name="Otillar R.P."/>
            <person name="Penning B.W."/>
            <person name="Salamov A.A."/>
            <person name="Wang Y."/>
            <person name="Zhang L."/>
            <person name="Carpita N.C."/>
            <person name="Freeling M."/>
            <person name="Gingle A.R."/>
            <person name="Hash C.T."/>
            <person name="Keller B."/>
            <person name="Klein P."/>
            <person name="Kresovich S."/>
            <person name="McCann M.C."/>
            <person name="Ming R."/>
            <person name="Peterson D.G."/>
            <person name="Mehboob-ur-Rahman"/>
            <person name="Ware D."/>
            <person name="Westhoff P."/>
            <person name="Mayer K.F."/>
            <person name="Messing J."/>
            <person name="Rokhsar D.S."/>
        </authorList>
    </citation>
    <scope>NUCLEOTIDE SEQUENCE [LARGE SCALE GENOMIC DNA]</scope>
    <source>
        <strain evidence="2">cv. BTx623</strain>
    </source>
</reference>
<evidence type="ECO:0000313" key="2">
    <source>
        <dbReference type="Proteomes" id="UP000000768"/>
    </source>
</evidence>
<protein>
    <submittedName>
        <fullName evidence="1">Uncharacterized protein</fullName>
    </submittedName>
</protein>
<gene>
    <name evidence="1" type="ORF">SORBI_3009G176366</name>
</gene>
<dbReference type="InParanoid" id="A0A1Z5R365"/>
<proteinExistence type="predicted"/>
<accession>A0A1Z5R365</accession>
<dbReference type="AlphaFoldDB" id="A0A1Z5R365"/>
<dbReference type="Gramene" id="OQU78203">
    <property type="protein sequence ID" value="OQU78203"/>
    <property type="gene ID" value="SORBI_3009G176366"/>
</dbReference>
<reference evidence="2" key="2">
    <citation type="journal article" date="2018" name="Plant J.">
        <title>The Sorghum bicolor reference genome: improved assembly, gene annotations, a transcriptome atlas, and signatures of genome organization.</title>
        <authorList>
            <person name="McCormick R.F."/>
            <person name="Truong S.K."/>
            <person name="Sreedasyam A."/>
            <person name="Jenkins J."/>
            <person name="Shu S."/>
            <person name="Sims D."/>
            <person name="Kennedy M."/>
            <person name="Amirebrahimi M."/>
            <person name="Weers B.D."/>
            <person name="McKinley B."/>
            <person name="Mattison A."/>
            <person name="Morishige D.T."/>
            <person name="Grimwood J."/>
            <person name="Schmutz J."/>
            <person name="Mullet J.E."/>
        </authorList>
    </citation>
    <scope>NUCLEOTIDE SEQUENCE [LARGE SCALE GENOMIC DNA]</scope>
    <source>
        <strain evidence="2">cv. BTx623</strain>
    </source>
</reference>
<organism evidence="1 2">
    <name type="scientific">Sorghum bicolor</name>
    <name type="common">Sorghum</name>
    <name type="synonym">Sorghum vulgare</name>
    <dbReference type="NCBI Taxonomy" id="4558"/>
    <lineage>
        <taxon>Eukaryota</taxon>
        <taxon>Viridiplantae</taxon>
        <taxon>Streptophyta</taxon>
        <taxon>Embryophyta</taxon>
        <taxon>Tracheophyta</taxon>
        <taxon>Spermatophyta</taxon>
        <taxon>Magnoliopsida</taxon>
        <taxon>Liliopsida</taxon>
        <taxon>Poales</taxon>
        <taxon>Poaceae</taxon>
        <taxon>PACMAD clade</taxon>
        <taxon>Panicoideae</taxon>
        <taxon>Andropogonodae</taxon>
        <taxon>Andropogoneae</taxon>
        <taxon>Sorghinae</taxon>
        <taxon>Sorghum</taxon>
    </lineage>
</organism>
<name>A0A1Z5R365_SORBI</name>